<reference evidence="2" key="1">
    <citation type="submission" date="2022-07" db="EMBL/GenBank/DDBJ databases">
        <title>Draft genome sequence of Zalerion maritima ATCC 34329, a (micro)plastics degrading marine fungus.</title>
        <authorList>
            <person name="Paco A."/>
            <person name="Goncalves M.F.M."/>
            <person name="Rocha-Santos T.A.P."/>
            <person name="Alves A."/>
        </authorList>
    </citation>
    <scope>NUCLEOTIDE SEQUENCE</scope>
    <source>
        <strain evidence="2">ATCC 34329</strain>
    </source>
</reference>
<gene>
    <name evidence="2" type="ORF">MKZ38_006003</name>
</gene>
<dbReference type="Proteomes" id="UP001201980">
    <property type="component" value="Unassembled WGS sequence"/>
</dbReference>
<organism evidence="2 3">
    <name type="scientific">Zalerion maritima</name>
    <dbReference type="NCBI Taxonomy" id="339359"/>
    <lineage>
        <taxon>Eukaryota</taxon>
        <taxon>Fungi</taxon>
        <taxon>Dikarya</taxon>
        <taxon>Ascomycota</taxon>
        <taxon>Pezizomycotina</taxon>
        <taxon>Sordariomycetes</taxon>
        <taxon>Lulworthiomycetidae</taxon>
        <taxon>Lulworthiales</taxon>
        <taxon>Lulworthiaceae</taxon>
        <taxon>Zalerion</taxon>
    </lineage>
</organism>
<protein>
    <submittedName>
        <fullName evidence="2">Uncharacterized protein</fullName>
    </submittedName>
</protein>
<name>A0AAD5WPX1_9PEZI</name>
<keyword evidence="3" id="KW-1185">Reference proteome</keyword>
<dbReference type="EMBL" id="JAKWBI020000365">
    <property type="protein sequence ID" value="KAJ2895957.1"/>
    <property type="molecule type" value="Genomic_DNA"/>
</dbReference>
<feature type="compositionally biased region" description="Basic and acidic residues" evidence="1">
    <location>
        <begin position="7"/>
        <end position="18"/>
    </location>
</feature>
<proteinExistence type="predicted"/>
<evidence type="ECO:0000313" key="3">
    <source>
        <dbReference type="Proteomes" id="UP001201980"/>
    </source>
</evidence>
<dbReference type="AlphaFoldDB" id="A0AAD5WPX1"/>
<comment type="caution">
    <text evidence="2">The sequence shown here is derived from an EMBL/GenBank/DDBJ whole genome shotgun (WGS) entry which is preliminary data.</text>
</comment>
<accession>A0AAD5WPX1</accession>
<evidence type="ECO:0000313" key="2">
    <source>
        <dbReference type="EMBL" id="KAJ2895957.1"/>
    </source>
</evidence>
<sequence>MGTWTRKNGEAVGDHDLNEASDSQNHRPWALELDSYDAEEYKTWGLKHHGEDWHEQRETMLRERNFCNAGINKYSDHLRIARKP</sequence>
<feature type="region of interest" description="Disordered" evidence="1">
    <location>
        <begin position="1"/>
        <end position="26"/>
    </location>
</feature>
<evidence type="ECO:0000256" key="1">
    <source>
        <dbReference type="SAM" id="MobiDB-lite"/>
    </source>
</evidence>